<proteinExistence type="predicted"/>
<name>A0A6B2KWZ5_9EUKA</name>
<dbReference type="Pfam" id="PF03810">
    <property type="entry name" value="IBN_N"/>
    <property type="match status" value="1"/>
</dbReference>
<dbReference type="GO" id="GO:0005829">
    <property type="term" value="C:cytosol"/>
    <property type="evidence" value="ECO:0007669"/>
    <property type="project" value="TreeGrafter"/>
</dbReference>
<dbReference type="PANTHER" id="PTHR10997:SF18">
    <property type="entry name" value="D-IMPORTIN 7_RANBP7"/>
    <property type="match status" value="1"/>
</dbReference>
<evidence type="ECO:0000256" key="2">
    <source>
        <dbReference type="ARBA" id="ARBA00004496"/>
    </source>
</evidence>
<dbReference type="InterPro" id="IPR011989">
    <property type="entry name" value="ARM-like"/>
</dbReference>
<keyword evidence="3" id="KW-0813">Transport</keyword>
<sequence length="1003" mass="114229">MDKCQVLEAIRNSLSTNESTRKNAETILIRLRGSAGFLWCLLELMSSNELELGLKQAAAIQFRQTTEQSWDSSLPDDRTAKNTLRANIIPCAASAHPSIRVHLLASLQAIFKADFPQAWPDLPQLLLSLLNSSDIPKIQASLLTTDALFKSYSIPGNSKMTAILYGLIEAFFPVLLKFTQYLSTLSTPESYPMKHLVSKIFFSATKCHLPKYFTPEKLAPWLDVLLVLFNESSSAQFNVNHEYWKTKKIIATLFDRMYNRYSLKDDSEDNQIGEFYKEKYALKVLEVFLNALSKGVNGVPPKVKTACLHYINTCLPAKITWTVLKLHLDTILKTIFFPILLFGEEDNELFNNDPQEFLRRQSDEDIVVDDPRAVVLSFIFDLIDTRGIQHMVPWIDYMIKDLLMKYQAAPLQHQNIQYKEAVLIVFGSIADHLSSLPQYKWEEFVKQHVLPEFSNNFGFMRARAVRTFAQFNELCQKNESLFLAGSQLTIQALNDKELPVRANAAIALKHLLGHPSVASKIEPILPQIVEAFLKIVSEIENEDIVDSFQTLVETYGSTMAGFALTIVKNLVERFLSVIKVTRNHKDMSSVSVGFTYLNTLKVLFSSLEGENQILANTAPYIQQLLITMSPDLQDFVLDYVHILAQYTHFVDEIDDMMCPVFAKMLSSVADWAILFLPEIFIPLDNFISKIPQKFLQLNQLPLITTVYKKAGAVKNDSKVLLFASQLVSSVLVWCKGSVDPILPDIIHLSTEYLKHSQHTETKLMILRVFSCCLYNNPTFTISYLESKGIFGDLFQLFFNLIKEGQVKTLNDIKTFIFGLVSLFEVTQLPNSLHVFLKPTLEVIIHLQQKYLHFLEEKVKQLKKKEEHGTADKKLNLDEIKHLVNPQKVLNDEDVSSEFRGTLSPALLAKLESYGYGSNSDEEDESELPSFFVDLDELVYFIDIQKEFSAKNGPLYDQLFNSLNGENKQLLQQMIQEANRRKQTTSSTNDPRSKQKKSKLLTTT</sequence>
<evidence type="ECO:0000256" key="5">
    <source>
        <dbReference type="ARBA" id="ARBA00022927"/>
    </source>
</evidence>
<dbReference type="PANTHER" id="PTHR10997">
    <property type="entry name" value="IMPORTIN-7, 8, 11"/>
    <property type="match status" value="1"/>
</dbReference>
<keyword evidence="6" id="KW-0539">Nucleus</keyword>
<dbReference type="GO" id="GO:0006606">
    <property type="term" value="P:protein import into nucleus"/>
    <property type="evidence" value="ECO:0007669"/>
    <property type="project" value="TreeGrafter"/>
</dbReference>
<dbReference type="PROSITE" id="PS50166">
    <property type="entry name" value="IMPORTIN_B_NT"/>
    <property type="match status" value="1"/>
</dbReference>
<dbReference type="InterPro" id="IPR013713">
    <property type="entry name" value="XPO2_central"/>
</dbReference>
<reference evidence="9" key="1">
    <citation type="journal article" date="2020" name="J. Eukaryot. Microbiol.">
        <title>De novo Sequencing, Assembly and Annotation of the Transcriptome for the Free-Living Testate Amoeba Arcella intermedia.</title>
        <authorList>
            <person name="Ribeiro G.M."/>
            <person name="Porfirio-Sousa A.L."/>
            <person name="Maurer-Alcala X.X."/>
            <person name="Katz L.A."/>
            <person name="Lahr D.J.G."/>
        </authorList>
    </citation>
    <scope>NUCLEOTIDE SEQUENCE</scope>
</reference>
<dbReference type="EMBL" id="GIBP01000304">
    <property type="protein sequence ID" value="NDV29273.1"/>
    <property type="molecule type" value="Transcribed_RNA"/>
</dbReference>
<dbReference type="SUPFAM" id="SSF48371">
    <property type="entry name" value="ARM repeat"/>
    <property type="match status" value="1"/>
</dbReference>
<evidence type="ECO:0000313" key="9">
    <source>
        <dbReference type="EMBL" id="NDV29273.1"/>
    </source>
</evidence>
<dbReference type="InterPro" id="IPR001494">
    <property type="entry name" value="Importin-beta_N"/>
</dbReference>
<dbReference type="AlphaFoldDB" id="A0A6B2KWZ5"/>
<feature type="region of interest" description="Disordered" evidence="7">
    <location>
        <begin position="976"/>
        <end position="1003"/>
    </location>
</feature>
<organism evidence="9">
    <name type="scientific">Arcella intermedia</name>
    <dbReference type="NCBI Taxonomy" id="1963864"/>
    <lineage>
        <taxon>Eukaryota</taxon>
        <taxon>Amoebozoa</taxon>
        <taxon>Tubulinea</taxon>
        <taxon>Elardia</taxon>
        <taxon>Arcellinida</taxon>
        <taxon>Sphaerothecina</taxon>
        <taxon>Arcellidae</taxon>
        <taxon>Arcella</taxon>
    </lineage>
</organism>
<evidence type="ECO:0000256" key="7">
    <source>
        <dbReference type="SAM" id="MobiDB-lite"/>
    </source>
</evidence>
<dbReference type="SMART" id="SM00913">
    <property type="entry name" value="IBN_N"/>
    <property type="match status" value="1"/>
</dbReference>
<keyword evidence="5" id="KW-0653">Protein transport</keyword>
<dbReference type="GO" id="GO:0031267">
    <property type="term" value="F:small GTPase binding"/>
    <property type="evidence" value="ECO:0007669"/>
    <property type="project" value="InterPro"/>
</dbReference>
<evidence type="ECO:0000259" key="8">
    <source>
        <dbReference type="PROSITE" id="PS50166"/>
    </source>
</evidence>
<dbReference type="Pfam" id="PF08506">
    <property type="entry name" value="Cse1"/>
    <property type="match status" value="1"/>
</dbReference>
<comment type="subcellular location">
    <subcellularLocation>
        <location evidence="2">Cytoplasm</location>
    </subcellularLocation>
    <subcellularLocation>
        <location evidence="1">Nucleus</location>
    </subcellularLocation>
</comment>
<evidence type="ECO:0000256" key="4">
    <source>
        <dbReference type="ARBA" id="ARBA00022490"/>
    </source>
</evidence>
<evidence type="ECO:0000256" key="1">
    <source>
        <dbReference type="ARBA" id="ARBA00004123"/>
    </source>
</evidence>
<feature type="compositionally biased region" description="Basic residues" evidence="7">
    <location>
        <begin position="993"/>
        <end position="1003"/>
    </location>
</feature>
<evidence type="ECO:0000256" key="6">
    <source>
        <dbReference type="ARBA" id="ARBA00023242"/>
    </source>
</evidence>
<accession>A0A6B2KWZ5</accession>
<dbReference type="Gene3D" id="1.25.10.10">
    <property type="entry name" value="Leucine-rich Repeat Variant"/>
    <property type="match status" value="1"/>
</dbReference>
<evidence type="ECO:0000256" key="3">
    <source>
        <dbReference type="ARBA" id="ARBA00022448"/>
    </source>
</evidence>
<protein>
    <recommendedName>
        <fullName evidence="8">Importin N-terminal domain-containing protein</fullName>
    </recommendedName>
</protein>
<dbReference type="InterPro" id="IPR016024">
    <property type="entry name" value="ARM-type_fold"/>
</dbReference>
<feature type="domain" description="Importin N-terminal" evidence="8">
    <location>
        <begin position="24"/>
        <end position="94"/>
    </location>
</feature>
<dbReference type="GO" id="GO:0005635">
    <property type="term" value="C:nuclear envelope"/>
    <property type="evidence" value="ECO:0007669"/>
    <property type="project" value="TreeGrafter"/>
</dbReference>
<keyword evidence="4" id="KW-0963">Cytoplasm</keyword>